<reference evidence="1" key="1">
    <citation type="journal article" date="2021" name="Proc. Natl. Acad. Sci. U.S.A.">
        <title>A Catalog of Tens of Thousands of Viruses from Human Metagenomes Reveals Hidden Associations with Chronic Diseases.</title>
        <authorList>
            <person name="Tisza M.J."/>
            <person name="Buck C.B."/>
        </authorList>
    </citation>
    <scope>NUCLEOTIDE SEQUENCE</scope>
    <source>
        <strain evidence="1">CtzXp5</strain>
    </source>
</reference>
<proteinExistence type="predicted"/>
<protein>
    <submittedName>
        <fullName evidence="1">Uncharacterized protein</fullName>
    </submittedName>
</protein>
<accession>A0A8S5TDZ1</accession>
<sequence length="34" mass="3959">MLPNTTQGKREIFIQTIFYAIRKGVCPHPPKLYP</sequence>
<evidence type="ECO:0000313" key="1">
    <source>
        <dbReference type="EMBL" id="DAF61481.1"/>
    </source>
</evidence>
<organism evidence="1">
    <name type="scientific">Podoviridae sp. ctzXp5</name>
    <dbReference type="NCBI Taxonomy" id="2827758"/>
    <lineage>
        <taxon>Viruses</taxon>
        <taxon>Duplodnaviria</taxon>
        <taxon>Heunggongvirae</taxon>
        <taxon>Uroviricota</taxon>
        <taxon>Caudoviricetes</taxon>
    </lineage>
</organism>
<dbReference type="EMBL" id="BK032812">
    <property type="protein sequence ID" value="DAF61481.1"/>
    <property type="molecule type" value="Genomic_DNA"/>
</dbReference>
<name>A0A8S5TDZ1_9CAUD</name>